<evidence type="ECO:0000256" key="3">
    <source>
        <dbReference type="PROSITE-ProRule" id="PRU00023"/>
    </source>
</evidence>
<name>A0AAE0G5G9_9CHLO</name>
<dbReference type="PROSITE" id="PS50297">
    <property type="entry name" value="ANK_REP_REGION"/>
    <property type="match status" value="9"/>
</dbReference>
<keyword evidence="5" id="KW-1185">Reference proteome</keyword>
<evidence type="ECO:0000256" key="1">
    <source>
        <dbReference type="ARBA" id="ARBA00022737"/>
    </source>
</evidence>
<accession>A0AAE0G5G9</accession>
<dbReference type="PROSITE" id="PS50088">
    <property type="entry name" value="ANK_REPEAT"/>
    <property type="match status" value="9"/>
</dbReference>
<dbReference type="Gene3D" id="1.25.40.20">
    <property type="entry name" value="Ankyrin repeat-containing domain"/>
    <property type="match status" value="6"/>
</dbReference>
<evidence type="ECO:0000313" key="5">
    <source>
        <dbReference type="Proteomes" id="UP001190700"/>
    </source>
</evidence>
<dbReference type="PANTHER" id="PTHR24180">
    <property type="entry name" value="CYCLIN-DEPENDENT KINASE INHIBITOR 2C-RELATED"/>
    <property type="match status" value="1"/>
</dbReference>
<organism evidence="4 5">
    <name type="scientific">Cymbomonas tetramitiformis</name>
    <dbReference type="NCBI Taxonomy" id="36881"/>
    <lineage>
        <taxon>Eukaryota</taxon>
        <taxon>Viridiplantae</taxon>
        <taxon>Chlorophyta</taxon>
        <taxon>Pyramimonadophyceae</taxon>
        <taxon>Pyramimonadales</taxon>
        <taxon>Pyramimonadaceae</taxon>
        <taxon>Cymbomonas</taxon>
    </lineage>
</organism>
<comment type="caution">
    <text evidence="4">The sequence shown here is derived from an EMBL/GenBank/DDBJ whole genome shotgun (WGS) entry which is preliminary data.</text>
</comment>
<dbReference type="InterPro" id="IPR051637">
    <property type="entry name" value="Ank_repeat_dom-contain_49"/>
</dbReference>
<reference evidence="4 5" key="1">
    <citation type="journal article" date="2015" name="Genome Biol. Evol.">
        <title>Comparative Genomics of a Bacterivorous Green Alga Reveals Evolutionary Causalities and Consequences of Phago-Mixotrophic Mode of Nutrition.</title>
        <authorList>
            <person name="Burns J.A."/>
            <person name="Paasch A."/>
            <person name="Narechania A."/>
            <person name="Kim E."/>
        </authorList>
    </citation>
    <scope>NUCLEOTIDE SEQUENCE [LARGE SCALE GENOMIC DNA]</scope>
    <source>
        <strain evidence="4 5">PLY_AMNH</strain>
    </source>
</reference>
<evidence type="ECO:0000313" key="4">
    <source>
        <dbReference type="EMBL" id="KAK3271707.1"/>
    </source>
</evidence>
<sequence length="688" mass="75020">MSDGARLCQAVRDNRFAEVQQLVSSGTDVNAEDENGNTPLILAAEIGHKETVELLLQHKAQVDAAKKNGRTPLFIAALNGHKETVELLLQHKAQVDAAKKDGWTPLHIAAMNGHKETVELLLQHKAQVDAANEDGRTPLHFAVMYGHIETAERLLQHGARVDVSDKNKPGKAQVLHTREVESPFSIAITAGHLDMAEMLLEHGADVEAACQRASVQNWLCSKCHSDDIDIMRKALTMMPSAANAAQTQDDGESLFGIAITAGHLDMAEMLLEHGADVEAACQRASVQNWLCSKCHSGDIDIMRKALTMMPSAANAAQTQGDGESLFGIAITAGHLDMAEMLLEHGADVEAACQRASVQNWLCSKCHSGNIDIMRKALTMMPSAANAAQTQDDGESLFGIAITAGHLDMAEMLLEHGADVEAACQRASVQNWLCSKCHSGDIDIMRKALTMMPSAANAAQTQGDGESLFGIAITAGHLDMAEMLLEHGADVERPRVSDGKFPLQLVYEKEQWETFVRLLRAPFHLSAASIREVVHRYHVQHEGLGRTLLWHTLVMTDQYKEIVEVLASQMSSLRAVQDEHQRPAYAIASSGMRSVLDDITLICGRFELLSSPDQADHRSATCLVYRAVDRPEGTEVVLKLMKQEDQFLREIKSRNGLDPAFVVLLTVTSEDPGVAQRLPGDLARRGLQA</sequence>
<dbReference type="EMBL" id="LGRX02009415">
    <property type="protein sequence ID" value="KAK3271707.1"/>
    <property type="molecule type" value="Genomic_DNA"/>
</dbReference>
<protein>
    <submittedName>
        <fullName evidence="4">Uncharacterized protein</fullName>
    </submittedName>
</protein>
<feature type="repeat" description="ANK" evidence="3">
    <location>
        <begin position="179"/>
        <end position="211"/>
    </location>
</feature>
<evidence type="ECO:0000256" key="2">
    <source>
        <dbReference type="ARBA" id="ARBA00023043"/>
    </source>
</evidence>
<dbReference type="PRINTS" id="PR01415">
    <property type="entry name" value="ANKYRIN"/>
</dbReference>
<dbReference type="Pfam" id="PF00023">
    <property type="entry name" value="Ank"/>
    <property type="match status" value="2"/>
</dbReference>
<dbReference type="InterPro" id="IPR036770">
    <property type="entry name" value="Ankyrin_rpt-contain_sf"/>
</dbReference>
<proteinExistence type="predicted"/>
<feature type="repeat" description="ANK" evidence="3">
    <location>
        <begin position="392"/>
        <end position="424"/>
    </location>
</feature>
<keyword evidence="1" id="KW-0677">Repeat</keyword>
<dbReference type="SUPFAM" id="SSF48403">
    <property type="entry name" value="Ankyrin repeat"/>
    <property type="match status" value="2"/>
</dbReference>
<feature type="repeat" description="ANK" evidence="3">
    <location>
        <begin position="250"/>
        <end position="282"/>
    </location>
</feature>
<dbReference type="Pfam" id="PF13637">
    <property type="entry name" value="Ank_4"/>
    <property type="match status" value="1"/>
</dbReference>
<dbReference type="Proteomes" id="UP001190700">
    <property type="component" value="Unassembled WGS sequence"/>
</dbReference>
<dbReference type="Pfam" id="PF13606">
    <property type="entry name" value="Ank_3"/>
    <property type="match status" value="1"/>
</dbReference>
<dbReference type="SMART" id="SM00248">
    <property type="entry name" value="ANK"/>
    <property type="match status" value="10"/>
</dbReference>
<feature type="repeat" description="ANK" evidence="3">
    <location>
        <begin position="68"/>
        <end position="100"/>
    </location>
</feature>
<keyword evidence="2 3" id="KW-0040">ANK repeat</keyword>
<feature type="repeat" description="ANK" evidence="3">
    <location>
        <begin position="463"/>
        <end position="495"/>
    </location>
</feature>
<dbReference type="PANTHER" id="PTHR24180:SF45">
    <property type="entry name" value="POLY [ADP-RIBOSE] POLYMERASE TANKYRASE"/>
    <property type="match status" value="1"/>
</dbReference>
<dbReference type="Pfam" id="PF12796">
    <property type="entry name" value="Ank_2"/>
    <property type="match status" value="2"/>
</dbReference>
<feature type="repeat" description="ANK" evidence="3">
    <location>
        <begin position="35"/>
        <end position="67"/>
    </location>
</feature>
<gene>
    <name evidence="4" type="ORF">CYMTET_19960</name>
</gene>
<feature type="repeat" description="ANK" evidence="3">
    <location>
        <begin position="321"/>
        <end position="353"/>
    </location>
</feature>
<dbReference type="InterPro" id="IPR002110">
    <property type="entry name" value="Ankyrin_rpt"/>
</dbReference>
<dbReference type="AlphaFoldDB" id="A0AAE0G5G9"/>
<feature type="repeat" description="ANK" evidence="3">
    <location>
        <begin position="134"/>
        <end position="166"/>
    </location>
</feature>
<feature type="repeat" description="ANK" evidence="3">
    <location>
        <begin position="101"/>
        <end position="133"/>
    </location>
</feature>